<dbReference type="AlphaFoldDB" id="A0A9W3TH24"/>
<dbReference type="EMBL" id="CP020002">
    <property type="protein sequence ID" value="AQY40235.1"/>
    <property type="molecule type" value="Genomic_DNA"/>
</dbReference>
<proteinExistence type="predicted"/>
<gene>
    <name evidence="1" type="ORF">B4918_20840</name>
</gene>
<accession>A0A9W3TH24</accession>
<protein>
    <submittedName>
        <fullName evidence="1">Uncharacterized protein</fullName>
    </submittedName>
</protein>
<sequence>MLYNLKKDLHRFFFVNGVNDTFHYEKIKLLNRVNFKWKMDIINLAKKQLVLSDQLLFIFKVDEQKNAKVVGPLFTNIYYDKRRKVVCYQRFKEEGFYVSSLIKIDGS</sequence>
<evidence type="ECO:0000313" key="1">
    <source>
        <dbReference type="EMBL" id="AQY40235.1"/>
    </source>
</evidence>
<reference evidence="1 2" key="1">
    <citation type="submission" date="2017-03" db="EMBL/GenBank/DDBJ databases">
        <title>Complete genome sequence of Bacillus thuringiensis L-7601, a novel melanin producing strain.</title>
        <authorList>
            <person name="Cai J."/>
            <person name="Cao Z."/>
            <person name="Tan T."/>
        </authorList>
    </citation>
    <scope>NUCLEOTIDE SEQUENCE [LARGE SCALE GENOMIC DNA]</scope>
    <source>
        <strain evidence="1 2">L-7601</strain>
    </source>
</reference>
<name>A0A9W3TH24_BACTU</name>
<organism evidence="1 2">
    <name type="scientific">Bacillus thuringiensis</name>
    <dbReference type="NCBI Taxonomy" id="1428"/>
    <lineage>
        <taxon>Bacteria</taxon>
        <taxon>Bacillati</taxon>
        <taxon>Bacillota</taxon>
        <taxon>Bacilli</taxon>
        <taxon>Bacillales</taxon>
        <taxon>Bacillaceae</taxon>
        <taxon>Bacillus</taxon>
        <taxon>Bacillus cereus group</taxon>
    </lineage>
</organism>
<dbReference type="Proteomes" id="UP000191057">
    <property type="component" value="Chromosome"/>
</dbReference>
<evidence type="ECO:0000313" key="2">
    <source>
        <dbReference type="Proteomes" id="UP000191057"/>
    </source>
</evidence>